<proteinExistence type="inferred from homology"/>
<feature type="domain" description="PpiC" evidence="13">
    <location>
        <begin position="154"/>
        <end position="249"/>
    </location>
</feature>
<evidence type="ECO:0000256" key="3">
    <source>
        <dbReference type="ARBA" id="ARBA00004193"/>
    </source>
</evidence>
<comment type="function">
    <text evidence="2 12">Plays a major role in protein secretion by helping the post-translocational extracellular folding of several secreted proteins.</text>
</comment>
<reference evidence="14 15" key="1">
    <citation type="journal article" date="2006" name="Proc. Natl. Acad. Sci. U.S.A.">
        <title>Molecular genetic anatomy of inter- and intraserotype variation in the human bacterial pathogen group A Streptococcus.</title>
        <authorList>
            <person name="Beres S.B."/>
            <person name="Richter E.W."/>
            <person name="Nagiec M.J."/>
            <person name="Sumby P."/>
            <person name="Porcella S.F."/>
            <person name="DeLeo F.R."/>
            <person name="Musser J.M."/>
        </authorList>
    </citation>
    <scope>NUCLEOTIDE SEQUENCE [LARGE SCALE GENOMIC DNA]</scope>
    <source>
        <strain evidence="14 15">MGAS9429</strain>
    </source>
</reference>
<accession>Q1JJP6</accession>
<dbReference type="NCBIfam" id="NF009105">
    <property type="entry name" value="PRK12450.1"/>
    <property type="match status" value="1"/>
</dbReference>
<evidence type="ECO:0000256" key="2">
    <source>
        <dbReference type="ARBA" id="ARBA00003828"/>
    </source>
</evidence>
<evidence type="ECO:0000256" key="8">
    <source>
        <dbReference type="ARBA" id="ARBA00023136"/>
    </source>
</evidence>
<evidence type="ECO:0000256" key="9">
    <source>
        <dbReference type="ARBA" id="ARBA00023139"/>
    </source>
</evidence>
<dbReference type="Gene3D" id="1.10.4030.10">
    <property type="entry name" value="Porin chaperone SurA, peptide-binding domain"/>
    <property type="match status" value="1"/>
</dbReference>
<dbReference type="EC" id="5.2.1.8" evidence="12"/>
<dbReference type="HAMAP" id="MF_01145">
    <property type="entry name" value="Foldase_PrsA"/>
    <property type="match status" value="1"/>
</dbReference>
<dbReference type="GO" id="GO:0003755">
    <property type="term" value="F:peptidyl-prolyl cis-trans isomerase activity"/>
    <property type="evidence" value="ECO:0007669"/>
    <property type="project" value="UniProtKB-UniRule"/>
</dbReference>
<keyword evidence="5 12" id="KW-1003">Cell membrane</keyword>
<keyword evidence="9 12" id="KW-0564">Palmitate</keyword>
<evidence type="ECO:0000256" key="12">
    <source>
        <dbReference type="HAMAP-Rule" id="MF_01145"/>
    </source>
</evidence>
<dbReference type="KEGG" id="spk:MGAS9429_Spy1740"/>
<evidence type="ECO:0000313" key="15">
    <source>
        <dbReference type="Proteomes" id="UP000002433"/>
    </source>
</evidence>
<evidence type="ECO:0000259" key="13">
    <source>
        <dbReference type="PROSITE" id="PS50198"/>
    </source>
</evidence>
<evidence type="ECO:0000256" key="11">
    <source>
        <dbReference type="ARBA" id="ARBA00023288"/>
    </source>
</evidence>
<comment type="similarity">
    <text evidence="4 12">Belongs to the PrsA family.</text>
</comment>
<dbReference type="GO" id="GO:0006457">
    <property type="term" value="P:protein folding"/>
    <property type="evidence" value="ECO:0007669"/>
    <property type="project" value="UniProtKB-UniRule"/>
</dbReference>
<dbReference type="Gene3D" id="3.10.50.40">
    <property type="match status" value="1"/>
</dbReference>
<keyword evidence="10 12" id="KW-0413">Isomerase</keyword>
<dbReference type="AlphaFoldDB" id="Q1JJP6"/>
<dbReference type="NCBIfam" id="NF002361">
    <property type="entry name" value="PRK01326.1"/>
    <property type="match status" value="1"/>
</dbReference>
<dbReference type="GO" id="GO:0005886">
    <property type="term" value="C:plasma membrane"/>
    <property type="evidence" value="ECO:0007669"/>
    <property type="project" value="UniProtKB-SubCell"/>
</dbReference>
<dbReference type="Pfam" id="PF13145">
    <property type="entry name" value="Rotamase_2"/>
    <property type="match status" value="1"/>
</dbReference>
<evidence type="ECO:0000256" key="5">
    <source>
        <dbReference type="ARBA" id="ARBA00022475"/>
    </source>
</evidence>
<dbReference type="PROSITE" id="PS51257">
    <property type="entry name" value="PROKAR_LIPOPROTEIN"/>
    <property type="match status" value="1"/>
</dbReference>
<dbReference type="SUPFAM" id="SSF109998">
    <property type="entry name" value="Triger factor/SurA peptide-binding domain-like"/>
    <property type="match status" value="1"/>
</dbReference>
<dbReference type="InterPro" id="IPR000297">
    <property type="entry name" value="PPIase_PpiC"/>
</dbReference>
<evidence type="ECO:0000256" key="7">
    <source>
        <dbReference type="ARBA" id="ARBA00023110"/>
    </source>
</evidence>
<keyword evidence="6 12" id="KW-0732">Signal</keyword>
<evidence type="ECO:0000313" key="14">
    <source>
        <dbReference type="EMBL" id="ABF32927.1"/>
    </source>
</evidence>
<dbReference type="EMBL" id="CP000259">
    <property type="protein sequence ID" value="ABF32927.1"/>
    <property type="molecule type" value="Genomic_DNA"/>
</dbReference>
<keyword evidence="7 12" id="KW-0697">Rotamase</keyword>
<dbReference type="InterPro" id="IPR027304">
    <property type="entry name" value="Trigger_fact/SurA_dom_sf"/>
</dbReference>
<dbReference type="InterPro" id="IPR046357">
    <property type="entry name" value="PPIase_dom_sf"/>
</dbReference>
<keyword evidence="8 12" id="KW-0472">Membrane</keyword>
<keyword evidence="11 12" id="KW-0449">Lipoprotein</keyword>
<dbReference type="PANTHER" id="PTHR47245:SF1">
    <property type="entry name" value="FOLDASE PROTEIN PRSA"/>
    <property type="match status" value="1"/>
</dbReference>
<evidence type="ECO:0000256" key="6">
    <source>
        <dbReference type="ARBA" id="ARBA00022729"/>
    </source>
</evidence>
<dbReference type="PANTHER" id="PTHR47245">
    <property type="entry name" value="PEPTIDYLPROLYL ISOMERASE"/>
    <property type="match status" value="1"/>
</dbReference>
<evidence type="ECO:0000256" key="10">
    <source>
        <dbReference type="ARBA" id="ARBA00023235"/>
    </source>
</evidence>
<dbReference type="InterPro" id="IPR050245">
    <property type="entry name" value="PrsA_foldase"/>
</dbReference>
<sequence length="317" mass="35391">MRKEAQKDMKQMNKLITGVVTLATVVTLSACQSSHNNTKLVSMKGDTITVSDFYNETKNTELAQKAMLSLVISRVFETQYANKVSDKEVEKAYKQTADQYGTSFKTVLAQSGLTPETYKKQIRLTKLVEYAVKEQAKNETISKKDYRQAYDAYTPTMTTEIMQFEKEEDAKAALEAVKAEGADFAAIAKEKTIAADKKITYTFDSGETTLPAEVVRAASGLKEGNRSEIITALDPATSKRTYHIIKVTKKATKKADWKAYQKRLKDIIVTGKLKDPDFQNKVIAKALDKANVKIKDKAFANILAQFAKPNQKQPAQK</sequence>
<dbReference type="PROSITE" id="PS50198">
    <property type="entry name" value="PPIC_PPIASE_2"/>
    <property type="match status" value="1"/>
</dbReference>
<evidence type="ECO:0000256" key="1">
    <source>
        <dbReference type="ARBA" id="ARBA00000971"/>
    </source>
</evidence>
<name>Q1JJP6_STRPC</name>
<organism evidence="14 15">
    <name type="scientific">Streptococcus pyogenes serotype M12 (strain MGAS9429)</name>
    <dbReference type="NCBI Taxonomy" id="370551"/>
    <lineage>
        <taxon>Bacteria</taxon>
        <taxon>Bacillati</taxon>
        <taxon>Bacillota</taxon>
        <taxon>Bacilli</taxon>
        <taxon>Lactobacillales</taxon>
        <taxon>Streptococcaceae</taxon>
        <taxon>Streptococcus</taxon>
    </lineage>
</organism>
<evidence type="ECO:0000256" key="4">
    <source>
        <dbReference type="ARBA" id="ARBA00006071"/>
    </source>
</evidence>
<comment type="catalytic activity">
    <reaction evidence="1 12">
        <text>[protein]-peptidylproline (omega=180) = [protein]-peptidylproline (omega=0)</text>
        <dbReference type="Rhea" id="RHEA:16237"/>
        <dbReference type="Rhea" id="RHEA-COMP:10747"/>
        <dbReference type="Rhea" id="RHEA-COMP:10748"/>
        <dbReference type="ChEBI" id="CHEBI:83833"/>
        <dbReference type="ChEBI" id="CHEBI:83834"/>
        <dbReference type="EC" id="5.2.1.8"/>
    </reaction>
</comment>
<dbReference type="SUPFAM" id="SSF54534">
    <property type="entry name" value="FKBP-like"/>
    <property type="match status" value="1"/>
</dbReference>
<protein>
    <recommendedName>
        <fullName evidence="12">Foldase protein PrsA</fullName>
        <ecNumber evidence="12">5.2.1.8</ecNumber>
    </recommendedName>
</protein>
<gene>
    <name evidence="12" type="primary">prsA</name>
    <name evidence="14" type="ordered locus">MGAS9429_Spy1740</name>
</gene>
<dbReference type="InterPro" id="IPR023059">
    <property type="entry name" value="Foldase_PrsA"/>
</dbReference>
<dbReference type="Proteomes" id="UP000002433">
    <property type="component" value="Chromosome"/>
</dbReference>
<comment type="subcellular location">
    <subcellularLocation>
        <location evidence="3 12">Cell membrane</location>
        <topology evidence="3 12">Lipid-anchor</topology>
    </subcellularLocation>
</comment>
<dbReference type="HOGENOM" id="CLU_034646_6_0_9"/>